<reference evidence="8 9" key="1">
    <citation type="journal article" date="2010" name="Genome Biol. Evol.">
        <title>The sequence of a 1.8-mb bacterial linear plasmid reveals a rich evolutionary reservoir of secondary metabolic pathways.</title>
        <authorList>
            <person name="Medema M.H."/>
            <person name="Trefzer A."/>
            <person name="Kovalchuk A."/>
            <person name="van den Berg M."/>
            <person name="Mueller U."/>
            <person name="Heijne W."/>
            <person name="Wu L."/>
            <person name="Alam M.T."/>
            <person name="Ronning C.M."/>
            <person name="Nierman W.C."/>
            <person name="Bovenberg R.A.L."/>
            <person name="Breitling R."/>
            <person name="Takano E."/>
        </authorList>
    </citation>
    <scope>NUCLEOTIDE SEQUENCE [LARGE SCALE GENOMIC DNA]</scope>
    <source>
        <strain evidence="9">ATCC 27064 / DSM 738 / JCM 4710 / NBRC 13307 / NCIMB 12785 / NRRL 3585 / VKM Ac-602</strain>
    </source>
</reference>
<dbReference type="GO" id="GO:0046983">
    <property type="term" value="F:protein dimerization activity"/>
    <property type="evidence" value="ECO:0007669"/>
    <property type="project" value="InterPro"/>
</dbReference>
<keyword evidence="1 8" id="KW-0489">Methyltransferase</keyword>
<dbReference type="GO" id="GO:0008171">
    <property type="term" value="F:O-methyltransferase activity"/>
    <property type="evidence" value="ECO:0007669"/>
    <property type="project" value="InterPro"/>
</dbReference>
<feature type="active site" description="Proton acceptor" evidence="4">
    <location>
        <position position="292"/>
    </location>
</feature>
<evidence type="ECO:0000256" key="3">
    <source>
        <dbReference type="ARBA" id="ARBA00022691"/>
    </source>
</evidence>
<dbReference type="InterPro" id="IPR036388">
    <property type="entry name" value="WH-like_DNA-bd_sf"/>
</dbReference>
<evidence type="ECO:0000259" key="7">
    <source>
        <dbReference type="Pfam" id="PF08100"/>
    </source>
</evidence>
<dbReference type="InterPro" id="IPR016461">
    <property type="entry name" value="COMT-like"/>
</dbReference>
<dbReference type="PANTHER" id="PTHR43712">
    <property type="entry name" value="PUTATIVE (AFU_ORTHOLOGUE AFUA_4G14580)-RELATED"/>
    <property type="match status" value="1"/>
</dbReference>
<feature type="domain" description="O-methyltransferase C-terminal" evidence="6">
    <location>
        <begin position="162"/>
        <end position="361"/>
    </location>
</feature>
<sequence length="384" mass="41342">MIAVWRESTVPPPAGWDAVRPRTGDRNRRRRRMSYSDQCAEYELRAGRRSNARIVQEALGFLYPAALRAAAAVGVADHLTEGPRTAAELAGATGVHERNLYRVLRLLATRGLFTEDHQGRFGLTADGNALRTDSPVSARAAVLMLTDPTMWRPAGEMTRCLTEGTSAFDALFGQGFFEHFAQNEEIAAVFHAGMASLSDAENVPIAGRCSFRDGATVVDVGGGYGGLLSKVLAKGPTLRGILYDQAHVLAEHTLATPVPGGADPTGRWETAEGDFFASVPTGDVLILKRILHDWDDEQCVAILRNCREALAPGGRVMIIDALVPEGDAPHQSKDLDLMMMASLTGRERTEGDFLRLFGASGLLLDDITTTPTVLSVVEAVSADD</sequence>
<dbReference type="PANTHER" id="PTHR43712:SF2">
    <property type="entry name" value="O-METHYLTRANSFERASE CICE"/>
    <property type="match status" value="1"/>
</dbReference>
<dbReference type="InterPro" id="IPR029063">
    <property type="entry name" value="SAM-dependent_MTases_sf"/>
</dbReference>
<dbReference type="SUPFAM" id="SSF53335">
    <property type="entry name" value="S-adenosyl-L-methionine-dependent methyltransferases"/>
    <property type="match status" value="1"/>
</dbReference>
<dbReference type="Gene3D" id="3.40.50.150">
    <property type="entry name" value="Vaccinia Virus protein VP39"/>
    <property type="match status" value="1"/>
</dbReference>
<dbReference type="PIRSF" id="PIRSF005739">
    <property type="entry name" value="O-mtase"/>
    <property type="match status" value="1"/>
</dbReference>
<dbReference type="AlphaFoldDB" id="E2Q1P9"/>
<evidence type="ECO:0000256" key="4">
    <source>
        <dbReference type="PIRSR" id="PIRSR005739-1"/>
    </source>
</evidence>
<feature type="region of interest" description="Disordered" evidence="5">
    <location>
        <begin position="13"/>
        <end position="32"/>
    </location>
</feature>
<keyword evidence="2 8" id="KW-0808">Transferase</keyword>
<dbReference type="PROSITE" id="PS51683">
    <property type="entry name" value="SAM_OMT_II"/>
    <property type="match status" value="1"/>
</dbReference>
<dbReference type="GO" id="GO:0032259">
    <property type="term" value="P:methylation"/>
    <property type="evidence" value="ECO:0007669"/>
    <property type="project" value="UniProtKB-KW"/>
</dbReference>
<evidence type="ECO:0000256" key="2">
    <source>
        <dbReference type="ARBA" id="ARBA00022679"/>
    </source>
</evidence>
<keyword evidence="3" id="KW-0949">S-adenosyl-L-methionine</keyword>
<keyword evidence="9" id="KW-1185">Reference proteome</keyword>
<gene>
    <name evidence="8" type="ORF">SCLAV_5608</name>
</gene>
<dbReference type="Gene3D" id="1.10.10.10">
    <property type="entry name" value="Winged helix-like DNA-binding domain superfamily/Winged helix DNA-binding domain"/>
    <property type="match status" value="1"/>
</dbReference>
<dbReference type="Proteomes" id="UP000002357">
    <property type="component" value="Chromosome"/>
</dbReference>
<evidence type="ECO:0000313" key="9">
    <source>
        <dbReference type="Proteomes" id="UP000002357"/>
    </source>
</evidence>
<dbReference type="Pfam" id="PF00891">
    <property type="entry name" value="Methyltransf_2"/>
    <property type="match status" value="1"/>
</dbReference>
<proteinExistence type="predicted"/>
<evidence type="ECO:0000256" key="5">
    <source>
        <dbReference type="SAM" id="MobiDB-lite"/>
    </source>
</evidence>
<dbReference type="EMBL" id="CM000913">
    <property type="protein sequence ID" value="EFG10675.1"/>
    <property type="molecule type" value="Genomic_DNA"/>
</dbReference>
<evidence type="ECO:0000259" key="6">
    <source>
        <dbReference type="Pfam" id="PF00891"/>
    </source>
</evidence>
<dbReference type="Pfam" id="PF08100">
    <property type="entry name" value="Dimerisation"/>
    <property type="match status" value="1"/>
</dbReference>
<name>E2Q1P9_STRCL</name>
<accession>E2Q1P9</accession>
<dbReference type="InterPro" id="IPR001077">
    <property type="entry name" value="COMT_C"/>
</dbReference>
<dbReference type="InterPro" id="IPR036390">
    <property type="entry name" value="WH_DNA-bd_sf"/>
</dbReference>
<dbReference type="eggNOG" id="COG1414">
    <property type="taxonomic scope" value="Bacteria"/>
</dbReference>
<evidence type="ECO:0000313" key="8">
    <source>
        <dbReference type="EMBL" id="EFG10675.1"/>
    </source>
</evidence>
<organism evidence="8 9">
    <name type="scientific">Streptomyces clavuligerus</name>
    <dbReference type="NCBI Taxonomy" id="1901"/>
    <lineage>
        <taxon>Bacteria</taxon>
        <taxon>Bacillati</taxon>
        <taxon>Actinomycetota</taxon>
        <taxon>Actinomycetes</taxon>
        <taxon>Kitasatosporales</taxon>
        <taxon>Streptomycetaceae</taxon>
        <taxon>Streptomyces</taxon>
    </lineage>
</organism>
<dbReference type="SUPFAM" id="SSF46785">
    <property type="entry name" value="Winged helix' DNA-binding domain"/>
    <property type="match status" value="1"/>
</dbReference>
<feature type="domain" description="O-methyltransferase dimerisation" evidence="7">
    <location>
        <begin position="58"/>
        <end position="130"/>
    </location>
</feature>
<evidence type="ECO:0000256" key="1">
    <source>
        <dbReference type="ARBA" id="ARBA00022603"/>
    </source>
</evidence>
<dbReference type="InterPro" id="IPR012967">
    <property type="entry name" value="COMT_dimerisation"/>
</dbReference>
<dbReference type="STRING" id="1901.BB341_00510"/>
<protein>
    <submittedName>
        <fullName evidence="8">O-demethylpuromycin-O-methyltransferase</fullName>
    </submittedName>
</protein>